<evidence type="ECO:0000313" key="6">
    <source>
        <dbReference type="Ensembl" id="ENSXCOP00000021297.1"/>
    </source>
</evidence>
<dbReference type="Pfam" id="PF08729">
    <property type="entry name" value="HUN"/>
    <property type="match status" value="1"/>
</dbReference>
<keyword evidence="7" id="KW-1185">Reference proteome</keyword>
<dbReference type="STRING" id="32473.ENSXCOP00000021297"/>
<evidence type="ECO:0000313" key="7">
    <source>
        <dbReference type="Proteomes" id="UP000261380"/>
    </source>
</evidence>
<dbReference type="GO" id="GO:0005634">
    <property type="term" value="C:nucleus"/>
    <property type="evidence" value="ECO:0007669"/>
    <property type="project" value="TreeGrafter"/>
</dbReference>
<evidence type="ECO:0000256" key="1">
    <source>
        <dbReference type="ARBA" id="ARBA00009911"/>
    </source>
</evidence>
<name>A0A3B5MCF1_9TELE</name>
<dbReference type="Ensembl" id="ENSXCOT00000021557.1">
    <property type="protein sequence ID" value="ENSXCOP00000021297.1"/>
    <property type="gene ID" value="ENSXCOG00000015939.1"/>
</dbReference>
<dbReference type="InterPro" id="IPR026947">
    <property type="entry name" value="UBN_middle_dom"/>
</dbReference>
<proteinExistence type="inferred from homology"/>
<dbReference type="GO" id="GO:0006325">
    <property type="term" value="P:chromatin organization"/>
    <property type="evidence" value="ECO:0007669"/>
    <property type="project" value="TreeGrafter"/>
</dbReference>
<dbReference type="PANTHER" id="PTHR21669">
    <property type="entry name" value="CAPZ-INTERACTING PROTEIN AND RELATED PROTEINS"/>
    <property type="match status" value="1"/>
</dbReference>
<comment type="similarity">
    <text evidence="1">Belongs to the ubinuclein family.</text>
</comment>
<feature type="region of interest" description="Disordered" evidence="3">
    <location>
        <begin position="125"/>
        <end position="167"/>
    </location>
</feature>
<feature type="domain" description="Hpc2-related" evidence="4">
    <location>
        <begin position="11"/>
        <end position="60"/>
    </location>
</feature>
<feature type="compositionally biased region" description="Low complexity" evidence="3">
    <location>
        <begin position="144"/>
        <end position="163"/>
    </location>
</feature>
<accession>A0A3B5MCF1</accession>
<evidence type="ECO:0000259" key="4">
    <source>
        <dbReference type="Pfam" id="PF08729"/>
    </source>
</evidence>
<evidence type="ECO:0000256" key="3">
    <source>
        <dbReference type="SAM" id="MobiDB-lite"/>
    </source>
</evidence>
<feature type="domain" description="Ubinuclein middle" evidence="5">
    <location>
        <begin position="261"/>
        <end position="304"/>
    </location>
</feature>
<dbReference type="Pfam" id="PF14075">
    <property type="entry name" value="UBN_AB"/>
    <property type="match status" value="1"/>
</dbReference>
<sequence>MICAFQAGRHKNKDRIEDLLDIGYGYDDEDSFIDNSEAYDEFVPSTLTTKFGGFYVNSGILHFRQATDTDDSTDEGIFQPTKVRLSLLCHCSGFIFINTSKLGVDEGKLKKKKKAKTLSVTSMLKKFQREKERERQKQGKARQTTTAAVTEPATTASMSTADAAGGGSSGLTDPLLSLIGSTNDNALIQAASTVDFDIDLDSLLEVSEESLSPKSLPQTAAEAQLDIKSDDQIQQNVQSEGESQFLTTKTSLLPTPRSEQLQLQLQCQEQSSQLRSKVYKHLSSFMPCSKDTLLKRVKKLLITHEVSLF</sequence>
<protein>
    <submittedName>
        <fullName evidence="6">Ubinuclein 1</fullName>
    </submittedName>
</protein>
<dbReference type="GeneTree" id="ENSGT00940000158857"/>
<organism evidence="6 7">
    <name type="scientific">Xiphophorus couchianus</name>
    <name type="common">Monterrey platyfish</name>
    <dbReference type="NCBI Taxonomy" id="32473"/>
    <lineage>
        <taxon>Eukaryota</taxon>
        <taxon>Metazoa</taxon>
        <taxon>Chordata</taxon>
        <taxon>Craniata</taxon>
        <taxon>Vertebrata</taxon>
        <taxon>Euteleostomi</taxon>
        <taxon>Actinopterygii</taxon>
        <taxon>Neopterygii</taxon>
        <taxon>Teleostei</taxon>
        <taxon>Neoteleostei</taxon>
        <taxon>Acanthomorphata</taxon>
        <taxon>Ovalentaria</taxon>
        <taxon>Atherinomorphae</taxon>
        <taxon>Cyprinodontiformes</taxon>
        <taxon>Poeciliidae</taxon>
        <taxon>Poeciliinae</taxon>
        <taxon>Xiphophorus</taxon>
    </lineage>
</organism>
<dbReference type="InterPro" id="IPR014840">
    <property type="entry name" value="HRD"/>
</dbReference>
<dbReference type="AlphaFoldDB" id="A0A3B5MCF1"/>
<dbReference type="PANTHER" id="PTHR21669:SF12">
    <property type="entry name" value="UBINUCLEIN-1"/>
    <property type="match status" value="1"/>
</dbReference>
<keyword evidence="2" id="KW-0597">Phosphoprotein</keyword>
<feature type="compositionally biased region" description="Basic and acidic residues" evidence="3">
    <location>
        <begin position="127"/>
        <end position="137"/>
    </location>
</feature>
<reference evidence="6" key="1">
    <citation type="submission" date="2025-08" db="UniProtKB">
        <authorList>
            <consortium name="Ensembl"/>
        </authorList>
    </citation>
    <scope>IDENTIFICATION</scope>
</reference>
<dbReference type="Proteomes" id="UP000261380">
    <property type="component" value="Unplaced"/>
</dbReference>
<evidence type="ECO:0000259" key="5">
    <source>
        <dbReference type="Pfam" id="PF14075"/>
    </source>
</evidence>
<reference evidence="6" key="2">
    <citation type="submission" date="2025-09" db="UniProtKB">
        <authorList>
            <consortium name="Ensembl"/>
        </authorList>
    </citation>
    <scope>IDENTIFICATION</scope>
</reference>
<evidence type="ECO:0000256" key="2">
    <source>
        <dbReference type="ARBA" id="ARBA00022553"/>
    </source>
</evidence>